<evidence type="ECO:0000313" key="1">
    <source>
        <dbReference type="EMBL" id="NYJ06905.1"/>
    </source>
</evidence>
<organism evidence="1 2">
    <name type="scientific">Petropleomorpha daqingensis</name>
    <dbReference type="NCBI Taxonomy" id="2026353"/>
    <lineage>
        <taxon>Bacteria</taxon>
        <taxon>Bacillati</taxon>
        <taxon>Actinomycetota</taxon>
        <taxon>Actinomycetes</taxon>
        <taxon>Geodermatophilales</taxon>
        <taxon>Geodermatophilaceae</taxon>
        <taxon>Petropleomorpha</taxon>
    </lineage>
</organism>
<reference evidence="1 2" key="1">
    <citation type="submission" date="2020-07" db="EMBL/GenBank/DDBJ databases">
        <title>Sequencing the genomes of 1000 actinobacteria strains.</title>
        <authorList>
            <person name="Klenk H.-P."/>
        </authorList>
    </citation>
    <scope>NUCLEOTIDE SEQUENCE [LARGE SCALE GENOMIC DNA]</scope>
    <source>
        <strain evidence="1 2">DSM 104001</strain>
    </source>
</reference>
<proteinExistence type="predicted"/>
<protein>
    <submittedName>
        <fullName evidence="1">Uncharacterized protein</fullName>
    </submittedName>
</protein>
<evidence type="ECO:0000313" key="2">
    <source>
        <dbReference type="Proteomes" id="UP000541969"/>
    </source>
</evidence>
<keyword evidence="2" id="KW-1185">Reference proteome</keyword>
<dbReference type="Proteomes" id="UP000541969">
    <property type="component" value="Unassembled WGS sequence"/>
</dbReference>
<dbReference type="EMBL" id="JACBZT010000001">
    <property type="protein sequence ID" value="NYJ06905.1"/>
    <property type="molecule type" value="Genomic_DNA"/>
</dbReference>
<comment type="caution">
    <text evidence="1">The sequence shown here is derived from an EMBL/GenBank/DDBJ whole genome shotgun (WGS) entry which is preliminary data.</text>
</comment>
<name>A0A853CG16_9ACTN</name>
<accession>A0A853CG16</accession>
<gene>
    <name evidence="1" type="ORF">GGQ55_003183</name>
</gene>
<dbReference type="AlphaFoldDB" id="A0A853CG16"/>
<sequence length="67" mass="7587">MIERVTWETCPRCGHATAVAWIDGRPVEVDCPSGCRLSPADFLQEAARTKHRTSSLSRWSATVSRWR</sequence>
<dbReference type="RefSeq" id="WP_246323826.1">
    <property type="nucleotide sequence ID" value="NZ_JACBZT010000001.1"/>
</dbReference>